<gene>
    <name evidence="2" type="ordered locus">Terro_2051</name>
    <name evidence="3" type="ordered locus">Terro_2418</name>
</gene>
<feature type="domain" description="Glycosyltransferase 2-like" evidence="1">
    <location>
        <begin position="16"/>
        <end position="132"/>
    </location>
</feature>
<sequence length="276" mass="30855">MKLPSPSQENAGPEVSILMTAFNSSTYLAEAFDSILSQATSRIWELLFVDDGSTDGTLAIARQHANRYSGRIRVLVHPGGVNRGISASRNLALRYARAPLITFLDSDDVWLPHHLETQASLLDDMPHVTMVYAAAERWVDFTVPFHEQSSRAANWGSNYIPPLIPRGASVGLLARGELLRWFREDESMVPCICTVMLRTAAARMVGGFCADFRGLYDDQAFHAKVARQYDIYAHDVCVARYRQHPASCCARARLDDQIEQKERDKFQAFLSSTQGT</sequence>
<evidence type="ECO:0000313" key="2">
    <source>
        <dbReference type="EMBL" id="AFL88331.1"/>
    </source>
</evidence>
<evidence type="ECO:0000259" key="1">
    <source>
        <dbReference type="Pfam" id="PF00535"/>
    </source>
</evidence>
<evidence type="ECO:0000313" key="4">
    <source>
        <dbReference type="Proteomes" id="UP000006056"/>
    </source>
</evidence>
<dbReference type="eggNOG" id="COG1216">
    <property type="taxonomic scope" value="Bacteria"/>
</dbReference>
<dbReference type="RefSeq" id="WP_014785900.1">
    <property type="nucleotide sequence ID" value="NC_018014.1"/>
</dbReference>
<name>I3ZHF6_TERRK</name>
<dbReference type="KEGG" id="trs:Terro_2418"/>
<dbReference type="AlphaFoldDB" id="I3ZHF6"/>
<dbReference type="Proteomes" id="UP000006056">
    <property type="component" value="Chromosome"/>
</dbReference>
<dbReference type="PANTHER" id="PTHR22916:SF3">
    <property type="entry name" value="UDP-GLCNAC:BETAGAL BETA-1,3-N-ACETYLGLUCOSAMINYLTRANSFERASE-LIKE PROTEIN 1"/>
    <property type="match status" value="1"/>
</dbReference>
<accession>I3ZHF6</accession>
<keyword evidence="3" id="KW-0808">Transferase</keyword>
<organism evidence="3 4">
    <name type="scientific">Terriglobus roseus (strain DSM 18391 / NRRL B-41598 / KBS 63)</name>
    <dbReference type="NCBI Taxonomy" id="926566"/>
    <lineage>
        <taxon>Bacteria</taxon>
        <taxon>Pseudomonadati</taxon>
        <taxon>Acidobacteriota</taxon>
        <taxon>Terriglobia</taxon>
        <taxon>Terriglobales</taxon>
        <taxon>Acidobacteriaceae</taxon>
        <taxon>Terriglobus</taxon>
    </lineage>
</organism>
<dbReference type="InterPro" id="IPR029044">
    <property type="entry name" value="Nucleotide-diphossugar_trans"/>
</dbReference>
<dbReference type="GO" id="GO:0016758">
    <property type="term" value="F:hexosyltransferase activity"/>
    <property type="evidence" value="ECO:0007669"/>
    <property type="project" value="UniProtKB-ARBA"/>
</dbReference>
<dbReference type="SUPFAM" id="SSF53448">
    <property type="entry name" value="Nucleotide-diphospho-sugar transferases"/>
    <property type="match status" value="1"/>
</dbReference>
<dbReference type="KEGG" id="trs:Terro_2051"/>
<dbReference type="CDD" id="cd00761">
    <property type="entry name" value="Glyco_tranf_GTA_type"/>
    <property type="match status" value="1"/>
</dbReference>
<reference evidence="3 4" key="1">
    <citation type="submission" date="2012-06" db="EMBL/GenBank/DDBJ databases">
        <title>Complete genome of Terriglobus roseus DSM 18391.</title>
        <authorList>
            <consortium name="US DOE Joint Genome Institute (JGI-PGF)"/>
            <person name="Lucas S."/>
            <person name="Copeland A."/>
            <person name="Lapidus A."/>
            <person name="Glavina del Rio T."/>
            <person name="Dalin E."/>
            <person name="Tice H."/>
            <person name="Bruce D."/>
            <person name="Goodwin L."/>
            <person name="Pitluck S."/>
            <person name="Peters L."/>
            <person name="Mikhailova N."/>
            <person name="Munk A.C.C."/>
            <person name="Kyrpides N."/>
            <person name="Mavromatis K."/>
            <person name="Ivanova N."/>
            <person name="Brettin T."/>
            <person name="Detter J.C."/>
            <person name="Han C."/>
            <person name="Larimer F."/>
            <person name="Land M."/>
            <person name="Hauser L."/>
            <person name="Markowitz V."/>
            <person name="Cheng J.-F."/>
            <person name="Hugenholtz P."/>
            <person name="Woyke T."/>
            <person name="Wu D."/>
            <person name="Brambilla E."/>
            <person name="Klenk H.-P."/>
            <person name="Eisen J.A."/>
        </authorList>
    </citation>
    <scope>NUCLEOTIDE SEQUENCE [LARGE SCALE GENOMIC DNA]</scope>
    <source>
        <strain evidence="3">DSM 18391</strain>
        <strain evidence="4">DSM 18391 / NRRL B-41598 / KBS 63</strain>
    </source>
</reference>
<dbReference type="Gene3D" id="3.90.550.10">
    <property type="entry name" value="Spore Coat Polysaccharide Biosynthesis Protein SpsA, Chain A"/>
    <property type="match status" value="1"/>
</dbReference>
<dbReference type="EMBL" id="CP003379">
    <property type="protein sequence ID" value="AFL88331.1"/>
    <property type="molecule type" value="Genomic_DNA"/>
</dbReference>
<keyword evidence="4" id="KW-1185">Reference proteome</keyword>
<dbReference type="STRING" id="926566.Terro_2051"/>
<dbReference type="HOGENOM" id="CLU_025996_0_7_0"/>
<proteinExistence type="predicted"/>
<protein>
    <submittedName>
        <fullName evidence="3">Glycosyl transferase</fullName>
    </submittedName>
</protein>
<dbReference type="OrthoDB" id="9785185at2"/>
<dbReference type="EMBL" id="CP003379">
    <property type="protein sequence ID" value="AFL88674.1"/>
    <property type="molecule type" value="Genomic_DNA"/>
</dbReference>
<evidence type="ECO:0000313" key="3">
    <source>
        <dbReference type="EMBL" id="AFL88674.1"/>
    </source>
</evidence>
<dbReference type="PANTHER" id="PTHR22916">
    <property type="entry name" value="GLYCOSYLTRANSFERASE"/>
    <property type="match status" value="1"/>
</dbReference>
<dbReference type="InterPro" id="IPR001173">
    <property type="entry name" value="Glyco_trans_2-like"/>
</dbReference>
<dbReference type="Pfam" id="PF00535">
    <property type="entry name" value="Glycos_transf_2"/>
    <property type="match status" value="1"/>
</dbReference>